<dbReference type="InterPro" id="IPR001577">
    <property type="entry name" value="Peptidase_M8"/>
</dbReference>
<proteinExistence type="predicted"/>
<organism evidence="7 8">
    <name type="scientific">BD1-7 clade bacterium</name>
    <dbReference type="NCBI Taxonomy" id="2029982"/>
    <lineage>
        <taxon>Bacteria</taxon>
        <taxon>Pseudomonadati</taxon>
        <taxon>Pseudomonadota</taxon>
        <taxon>Gammaproteobacteria</taxon>
        <taxon>Cellvibrionales</taxon>
        <taxon>Spongiibacteraceae</taxon>
        <taxon>BD1-7 clade</taxon>
    </lineage>
</organism>
<evidence type="ECO:0000256" key="5">
    <source>
        <dbReference type="ARBA" id="ARBA00022833"/>
    </source>
</evidence>
<dbReference type="PANTHER" id="PTHR10942:SF0">
    <property type="entry name" value="LEISHMANOLYSIN-LIKE PEPTIDASE"/>
    <property type="match status" value="1"/>
</dbReference>
<dbReference type="Gene3D" id="3.10.170.20">
    <property type="match status" value="1"/>
</dbReference>
<dbReference type="PANTHER" id="PTHR10942">
    <property type="entry name" value="LEISHMANOLYSIN-LIKE PEPTIDASE"/>
    <property type="match status" value="1"/>
</dbReference>
<dbReference type="GO" id="GO:0016020">
    <property type="term" value="C:membrane"/>
    <property type="evidence" value="ECO:0007669"/>
    <property type="project" value="InterPro"/>
</dbReference>
<evidence type="ECO:0000256" key="4">
    <source>
        <dbReference type="ARBA" id="ARBA00022801"/>
    </source>
</evidence>
<evidence type="ECO:0000256" key="6">
    <source>
        <dbReference type="ARBA" id="ARBA00023049"/>
    </source>
</evidence>
<evidence type="ECO:0000256" key="1">
    <source>
        <dbReference type="ARBA" id="ARBA00001947"/>
    </source>
</evidence>
<comment type="cofactor">
    <cofactor evidence="1">
        <name>Zn(2+)</name>
        <dbReference type="ChEBI" id="CHEBI:29105"/>
    </cofactor>
</comment>
<dbReference type="GO" id="GO:0006508">
    <property type="term" value="P:proteolysis"/>
    <property type="evidence" value="ECO:0007669"/>
    <property type="project" value="UniProtKB-KW"/>
</dbReference>
<accession>A0A5S9Q1G1</accession>
<keyword evidence="3" id="KW-0479">Metal-binding</keyword>
<sequence length="567" mass="61940">MFSRIKQTLETCLQKDNRLDNGISTRLPLLNISLAGDPMKRQIYLMTIVALTSLFLSACGGGLTDTDDSDGGGLQGNEIPFPEPVPASGLCQSGDTQRGATACGVDNVGRLTQSCVDGVWQNTSQCDTQCWGNWRDLELAVMDFTNISDQALHDQLLGFVEEAAGRLETTLDVRDTNERLRLNRSVCYDIDVPSAWRTQGLANTDFVVFLDNATDNCTTNTLAWATTCDWDANGKPIAMRLNMCPRMLSNPEPVTDVDTLEHEMIHGLAFNPQGYDNFVGCDGRSLGGIEQTTRMVTNPFGESQREITTGRVVMQAREHFGCSALTGVPLEDDGAQGTESAHWEQRLFAHETMAGNQFGPSRLSSVTLALLEDSGWYQPDYSRADALFHGKGQGCAFLTATAPQEFPFDFCSSVSDNGCLPDATHRGICQIFETSGDVTNPVFQHFGNSTELGPEVSEFFPFRAEPFDLTGTLASVGFHHACTDPRGSTFVNRNIGETWGESSRCFTGVDPNSGARTGLCYESVCRDDHLAVVYEGVEYICPQEGGSMGIPFQNIELICPQFARICQ</sequence>
<dbReference type="GO" id="GO:0007155">
    <property type="term" value="P:cell adhesion"/>
    <property type="evidence" value="ECO:0007669"/>
    <property type="project" value="InterPro"/>
</dbReference>
<protein>
    <recommendedName>
        <fullName evidence="9">Leishmanolysin-like peptidase</fullName>
    </recommendedName>
</protein>
<dbReference type="SUPFAM" id="SSF55486">
    <property type="entry name" value="Metalloproteases ('zincins'), catalytic domain"/>
    <property type="match status" value="1"/>
</dbReference>
<evidence type="ECO:0000313" key="7">
    <source>
        <dbReference type="EMBL" id="CAA0111243.1"/>
    </source>
</evidence>
<dbReference type="GO" id="GO:0046872">
    <property type="term" value="F:metal ion binding"/>
    <property type="evidence" value="ECO:0007669"/>
    <property type="project" value="UniProtKB-KW"/>
</dbReference>
<dbReference type="Pfam" id="PF01457">
    <property type="entry name" value="Peptidase_M8"/>
    <property type="match status" value="1"/>
</dbReference>
<gene>
    <name evidence="7" type="ORF">DPBNPPHM_01466</name>
</gene>
<dbReference type="EMBL" id="CACSII010000016">
    <property type="protein sequence ID" value="CAA0111243.1"/>
    <property type="molecule type" value="Genomic_DNA"/>
</dbReference>
<dbReference type="PRINTS" id="PR00782">
    <property type="entry name" value="LSHMANOLYSIN"/>
</dbReference>
<dbReference type="FunFam" id="3.90.132.10:FF:000001">
    <property type="entry name" value="leishmanolysin-like peptidase isoform X2"/>
    <property type="match status" value="1"/>
</dbReference>
<reference evidence="7 8" key="1">
    <citation type="submission" date="2019-11" db="EMBL/GenBank/DDBJ databases">
        <authorList>
            <person name="Holert J."/>
        </authorList>
    </citation>
    <scope>NUCLEOTIDE SEQUENCE [LARGE SCALE GENOMIC DNA]</scope>
    <source>
        <strain evidence="7">BC5_2</strain>
    </source>
</reference>
<evidence type="ECO:0000256" key="3">
    <source>
        <dbReference type="ARBA" id="ARBA00022723"/>
    </source>
</evidence>
<keyword evidence="5" id="KW-0862">Zinc</keyword>
<dbReference type="GO" id="GO:0004222">
    <property type="term" value="F:metalloendopeptidase activity"/>
    <property type="evidence" value="ECO:0007669"/>
    <property type="project" value="InterPro"/>
</dbReference>
<keyword evidence="2" id="KW-0645">Protease</keyword>
<dbReference type="GO" id="GO:0005737">
    <property type="term" value="C:cytoplasm"/>
    <property type="evidence" value="ECO:0007669"/>
    <property type="project" value="TreeGrafter"/>
</dbReference>
<dbReference type="AlphaFoldDB" id="A0A5S9Q1G1"/>
<name>A0A5S9Q1G1_9GAMM</name>
<dbReference type="Proteomes" id="UP000434580">
    <property type="component" value="Unassembled WGS sequence"/>
</dbReference>
<evidence type="ECO:0008006" key="9">
    <source>
        <dbReference type="Google" id="ProtNLM"/>
    </source>
</evidence>
<keyword evidence="6" id="KW-0482">Metalloprotease</keyword>
<evidence type="ECO:0000313" key="8">
    <source>
        <dbReference type="Proteomes" id="UP000434580"/>
    </source>
</evidence>
<dbReference type="Gene3D" id="3.90.132.10">
    <property type="entry name" value="Leishmanolysin , domain 2"/>
    <property type="match status" value="1"/>
</dbReference>
<keyword evidence="4" id="KW-0378">Hydrolase</keyword>
<evidence type="ECO:0000256" key="2">
    <source>
        <dbReference type="ARBA" id="ARBA00022670"/>
    </source>
</evidence>